<dbReference type="AlphaFoldDB" id="A0A0E3S3I3"/>
<feature type="transmembrane region" description="Helical" evidence="1">
    <location>
        <begin position="106"/>
        <end position="125"/>
    </location>
</feature>
<keyword evidence="1" id="KW-0812">Transmembrane</keyword>
<dbReference type="OrthoDB" id="137309at2157"/>
<protein>
    <recommendedName>
        <fullName evidence="4">Glycosyltransferase RgtA/B/C/D-like domain-containing protein</fullName>
    </recommendedName>
</protein>
<feature type="transmembrane region" description="Helical" evidence="1">
    <location>
        <begin position="448"/>
        <end position="466"/>
    </location>
</feature>
<evidence type="ECO:0008006" key="4">
    <source>
        <dbReference type="Google" id="ProtNLM"/>
    </source>
</evidence>
<proteinExistence type="predicted"/>
<dbReference type="PATRIC" id="fig|1434111.4.peg.1928"/>
<accession>A0A0E3S3I3</accession>
<gene>
    <name evidence="2" type="ORF">MSLAZ_1475</name>
</gene>
<evidence type="ECO:0000256" key="1">
    <source>
        <dbReference type="SAM" id="Phobius"/>
    </source>
</evidence>
<feature type="transmembrane region" description="Helical" evidence="1">
    <location>
        <begin position="421"/>
        <end position="441"/>
    </location>
</feature>
<feature type="transmembrane region" description="Helical" evidence="1">
    <location>
        <begin position="297"/>
        <end position="314"/>
    </location>
</feature>
<dbReference type="GeneID" id="24806231"/>
<keyword evidence="1" id="KW-1133">Transmembrane helix</keyword>
<name>A0A0E3S3I3_9EURY</name>
<organism evidence="2 3">
    <name type="scientific">Methanosarcina lacustris Z-7289</name>
    <dbReference type="NCBI Taxonomy" id="1434111"/>
    <lineage>
        <taxon>Archaea</taxon>
        <taxon>Methanobacteriati</taxon>
        <taxon>Methanobacteriota</taxon>
        <taxon>Stenosarchaea group</taxon>
        <taxon>Methanomicrobia</taxon>
        <taxon>Methanosarcinales</taxon>
        <taxon>Methanosarcinaceae</taxon>
        <taxon>Methanosarcina</taxon>
    </lineage>
</organism>
<feature type="transmembrane region" description="Helical" evidence="1">
    <location>
        <begin position="252"/>
        <end position="285"/>
    </location>
</feature>
<feature type="transmembrane region" description="Helical" evidence="1">
    <location>
        <begin position="183"/>
        <end position="200"/>
    </location>
</feature>
<dbReference type="KEGG" id="mls:MSLAZ_1475"/>
<evidence type="ECO:0000313" key="2">
    <source>
        <dbReference type="EMBL" id="AKB74736.1"/>
    </source>
</evidence>
<feature type="transmembrane region" description="Helical" evidence="1">
    <location>
        <begin position="76"/>
        <end position="94"/>
    </location>
</feature>
<dbReference type="HOGENOM" id="CLU_031443_0_0_2"/>
<feature type="transmembrane region" description="Helical" evidence="1">
    <location>
        <begin position="363"/>
        <end position="385"/>
    </location>
</feature>
<sequence length="607" mass="70095">MLKEFYANKHDQKSILELSNLIEFLRSKLTTQIYRSNKFQLLFTSVSFVLMSYSLLLIANKPAMGYELSIYSSTPLIFWIALIFGLMNGMFLLWASISTKSRKQFYMGFSQVIFFNSLLLLLPTLRNYMLIMGRGDNADYVGYARDVSIYGHIPGYNFYPYGSVLISQISQILNISVLEVSKYIPALFVIIYMLSIYCWAKSFKQDPNFVTYSIIASIPLFFAWFFATIYYMLIATLILPLLFYTINKNSDFGYRVLVVIICLILPFTHPIIALLFLLYLIGMFIEEQLSDRKSHKISLSLIMLFFITSSFWYLDQYALTKNALTIIEQIENTVLLRSSGTTTLTVATEYANKLGYFSAAKTLLIMAFDELTYYVFSLIAIYFILKNSKKDFKSISLCFIFGSIFYAFIFISTYAHTPYRLTNLDANMIFTPLLLGYLMVFLRKQYRIVLSLIIILSVVTTVASLYQSPITKYPNDQFTAYDISGGKWLLDSKSEHIPTITLLSPLSRYSSLIYGSNYTLSHRSSIMPRYSFPTDFNSGENAIFPANSTQYFWITQYEKQAYSTVWKGIGQFSENELNSVDSCKNVYHIYDNQEFSIYFVKPYKVGE</sequence>
<keyword evidence="1" id="KW-0472">Membrane</keyword>
<dbReference type="EMBL" id="CP009515">
    <property type="protein sequence ID" value="AKB74736.1"/>
    <property type="molecule type" value="Genomic_DNA"/>
</dbReference>
<keyword evidence="3" id="KW-1185">Reference proteome</keyword>
<evidence type="ECO:0000313" key="3">
    <source>
        <dbReference type="Proteomes" id="UP000033072"/>
    </source>
</evidence>
<reference evidence="2 3" key="1">
    <citation type="submission" date="2014-07" db="EMBL/GenBank/DDBJ databases">
        <title>Methanogenic archaea and the global carbon cycle.</title>
        <authorList>
            <person name="Henriksen J.R."/>
            <person name="Luke J."/>
            <person name="Reinhart S."/>
            <person name="Benedict M.N."/>
            <person name="Youngblut N.D."/>
            <person name="Metcalf M.E."/>
            <person name="Whitaker R.J."/>
            <person name="Metcalf W.W."/>
        </authorList>
    </citation>
    <scope>NUCLEOTIDE SEQUENCE [LARGE SCALE GENOMIC DNA]</scope>
    <source>
        <strain evidence="2 3">Z-7289</strain>
    </source>
</reference>
<dbReference type="Proteomes" id="UP000033072">
    <property type="component" value="Chromosome"/>
</dbReference>
<feature type="transmembrane region" description="Helical" evidence="1">
    <location>
        <begin position="39"/>
        <end position="56"/>
    </location>
</feature>
<dbReference type="RefSeq" id="WP_048125828.1">
    <property type="nucleotide sequence ID" value="NZ_CP009515.1"/>
</dbReference>
<feature type="transmembrane region" description="Helical" evidence="1">
    <location>
        <begin position="397"/>
        <end position="415"/>
    </location>
</feature>
<feature type="transmembrane region" description="Helical" evidence="1">
    <location>
        <begin position="221"/>
        <end position="246"/>
    </location>
</feature>